<dbReference type="Pfam" id="PF13549">
    <property type="entry name" value="ATP-grasp_5"/>
    <property type="match status" value="1"/>
</dbReference>
<dbReference type="InterPro" id="IPR003781">
    <property type="entry name" value="CoA-bd"/>
</dbReference>
<dbReference type="PANTHER" id="PTHR42793">
    <property type="entry name" value="COA BINDING DOMAIN CONTAINING PROTEIN"/>
    <property type="match status" value="1"/>
</dbReference>
<dbReference type="InterPro" id="IPR013815">
    <property type="entry name" value="ATP_grasp_subdomain_1"/>
</dbReference>
<accession>A0ABZ1I0G2</accession>
<dbReference type="SUPFAM" id="SSF52210">
    <property type="entry name" value="Succinyl-CoA synthetase domains"/>
    <property type="match status" value="2"/>
</dbReference>
<dbReference type="Gene3D" id="3.30.470.20">
    <property type="entry name" value="ATP-grasp fold, B domain"/>
    <property type="match status" value="1"/>
</dbReference>
<proteinExistence type="predicted"/>
<dbReference type="Proteomes" id="UP001330812">
    <property type="component" value="Chromosome"/>
</dbReference>
<dbReference type="RefSeq" id="WP_326566149.1">
    <property type="nucleotide sequence ID" value="NZ_CP142149.1"/>
</dbReference>
<evidence type="ECO:0000313" key="3">
    <source>
        <dbReference type="Proteomes" id="UP001330812"/>
    </source>
</evidence>
<dbReference type="SUPFAM" id="SSF56059">
    <property type="entry name" value="Glutathione synthetase ATP-binding domain-like"/>
    <property type="match status" value="1"/>
</dbReference>
<dbReference type="Gene3D" id="3.30.1490.20">
    <property type="entry name" value="ATP-grasp fold, A domain"/>
    <property type="match status" value="1"/>
</dbReference>
<reference evidence="2 3" key="1">
    <citation type="journal article" date="2015" name="Int. J. Syst. Evol. Microbiol.">
        <title>Amycolatopsis rhabdoformis sp. nov., an actinomycete isolated from a tropical forest soil.</title>
        <authorList>
            <person name="Souza W.R."/>
            <person name="Silva R.E."/>
            <person name="Goodfellow M."/>
            <person name="Busarakam K."/>
            <person name="Figueiro F.S."/>
            <person name="Ferreira D."/>
            <person name="Rodrigues-Filho E."/>
            <person name="Moraes L.A.B."/>
            <person name="Zucchi T.D."/>
        </authorList>
    </citation>
    <scope>NUCLEOTIDE SEQUENCE [LARGE SCALE GENOMIC DNA]</scope>
    <source>
        <strain evidence="2 3">NCIMB 14900</strain>
    </source>
</reference>
<dbReference type="Pfam" id="PF13607">
    <property type="entry name" value="Succ_CoA_lig"/>
    <property type="match status" value="1"/>
</dbReference>
<dbReference type="EMBL" id="CP142149">
    <property type="protein sequence ID" value="WSE27139.1"/>
    <property type="molecule type" value="Genomic_DNA"/>
</dbReference>
<dbReference type="SMART" id="SM00881">
    <property type="entry name" value="CoA_binding"/>
    <property type="match status" value="1"/>
</dbReference>
<gene>
    <name evidence="2" type="ORF">VSH64_30270</name>
</gene>
<feature type="domain" description="CoA-binding" evidence="1">
    <location>
        <begin position="10"/>
        <end position="106"/>
    </location>
</feature>
<dbReference type="SUPFAM" id="SSF51735">
    <property type="entry name" value="NAD(P)-binding Rossmann-fold domains"/>
    <property type="match status" value="1"/>
</dbReference>
<evidence type="ECO:0000259" key="1">
    <source>
        <dbReference type="SMART" id="SM00881"/>
    </source>
</evidence>
<sequence length="677" mass="70299">MAEPSLVDRITSPRSVVVVGASADPAKPAGRPLAYLSRYGFAGEVFVVNPRHAVVGGYPAVPSVLDLPVDAAEAAIVNLPADQVPGALYDLDSRGVRVAVVIGSGFERPDSAPRQELNRFLASPDRRLRVIGPNCVGTMSVVSGAHLNFSSVLGRGPARAGSVAMITQSGASGNGLLMSILRRGGGIAHWFSTGDEFDVGALELLVGVLARDDVRTVGLFLEAITDLEWLPAATEAIARTGKRVFLVKIADSDLGQLAAGGHTGRVVGSSDISHAVLRQAGFVRVPGIAELADCLVTAQIVGELPARPRITAASVSGAGAVVLADRVQQAPALSLPALNAATRDRLRTVLADRVELHNPMDVPFLGETETFARTVATLSEAPESDVVVAVESSLAHDRDVLADVLTARPATASPVVLSHLSEDDPIPEALLARLAAARVAVVPTPERAVQALSLLAGDPGPAAAEPADEPVAHLGLTEVAALVPADFPWAPWVSAPDLEAAEQAARQWGYPVAVKAAGQTIAHRSELGAVAVVRDEAGLAEAYERVAKVCAEHGDEVVVQQGVGAGQEVLVAVVRDPEYGLSAVLRPGGVNAELLDDQVVLWHGWSPEQRLATLRESRLGVLLSGYRGQAAGDVGALNTAITTLFTALADQPVSFVELNPVVVLADGIRAIDALGRK</sequence>
<dbReference type="InterPro" id="IPR016102">
    <property type="entry name" value="Succinyl-CoA_synth-like"/>
</dbReference>
<protein>
    <submittedName>
        <fullName evidence="2">Acetate--CoA ligase family protein</fullName>
    </submittedName>
</protein>
<dbReference type="InterPro" id="IPR036291">
    <property type="entry name" value="NAD(P)-bd_dom_sf"/>
</dbReference>
<dbReference type="Pfam" id="PF13380">
    <property type="entry name" value="CoA_binding_2"/>
    <property type="match status" value="1"/>
</dbReference>
<keyword evidence="3" id="KW-1185">Reference proteome</keyword>
<dbReference type="GO" id="GO:0016874">
    <property type="term" value="F:ligase activity"/>
    <property type="evidence" value="ECO:0007669"/>
    <property type="project" value="UniProtKB-KW"/>
</dbReference>
<dbReference type="Gene3D" id="3.40.50.261">
    <property type="entry name" value="Succinyl-CoA synthetase domains"/>
    <property type="match status" value="2"/>
</dbReference>
<keyword evidence="2" id="KW-0436">Ligase</keyword>
<dbReference type="Gene3D" id="3.40.50.720">
    <property type="entry name" value="NAD(P)-binding Rossmann-like Domain"/>
    <property type="match status" value="1"/>
</dbReference>
<organism evidence="2 3">
    <name type="scientific">Amycolatopsis rhabdoformis</name>
    <dbReference type="NCBI Taxonomy" id="1448059"/>
    <lineage>
        <taxon>Bacteria</taxon>
        <taxon>Bacillati</taxon>
        <taxon>Actinomycetota</taxon>
        <taxon>Actinomycetes</taxon>
        <taxon>Pseudonocardiales</taxon>
        <taxon>Pseudonocardiaceae</taxon>
        <taxon>Amycolatopsis</taxon>
    </lineage>
</organism>
<dbReference type="PANTHER" id="PTHR42793:SF4">
    <property type="entry name" value="BLL6376 PROTEIN"/>
    <property type="match status" value="1"/>
</dbReference>
<name>A0ABZ1I0G2_9PSEU</name>
<evidence type="ECO:0000313" key="2">
    <source>
        <dbReference type="EMBL" id="WSE27139.1"/>
    </source>
</evidence>
<dbReference type="InterPro" id="IPR032875">
    <property type="entry name" value="Succ_CoA_lig_flav_dom"/>
</dbReference>